<dbReference type="STRING" id="1115515.EV102420_07_00100"/>
<dbReference type="Gene3D" id="3.40.630.30">
    <property type="match status" value="1"/>
</dbReference>
<dbReference type="GO" id="GO:0016747">
    <property type="term" value="F:acyltransferase activity, transferring groups other than amino-acyl groups"/>
    <property type="evidence" value="ECO:0007669"/>
    <property type="project" value="InterPro"/>
</dbReference>
<dbReference type="AlphaFoldDB" id="A0A090UXD6"/>
<name>A0A090UXD6_PSEVU</name>
<gene>
    <name evidence="2" type="ORF">EV102420_07_00100</name>
</gene>
<dbReference type="PANTHER" id="PTHR43792">
    <property type="entry name" value="GNAT FAMILY, PUTATIVE (AFU_ORTHOLOGUE AFUA_3G00765)-RELATED-RELATED"/>
    <property type="match status" value="1"/>
</dbReference>
<proteinExistence type="predicted"/>
<comment type="caution">
    <text evidence="2">The sequence shown here is derived from an EMBL/GenBank/DDBJ whole genome shotgun (WGS) entry which is preliminary data.</text>
</comment>
<keyword evidence="2" id="KW-0808">Transferase</keyword>
<dbReference type="eggNOG" id="COG1670">
    <property type="taxonomic scope" value="Bacteria"/>
</dbReference>
<feature type="domain" description="N-acetyltransferase" evidence="1">
    <location>
        <begin position="8"/>
        <end position="171"/>
    </location>
</feature>
<dbReference type="EMBL" id="BBMZ01000007">
    <property type="protein sequence ID" value="GAL57191.1"/>
    <property type="molecule type" value="Genomic_DNA"/>
</dbReference>
<evidence type="ECO:0000259" key="1">
    <source>
        <dbReference type="PROSITE" id="PS51186"/>
    </source>
</evidence>
<reference evidence="2 3" key="1">
    <citation type="submission" date="2014-09" db="EMBL/GenBank/DDBJ databases">
        <title>Whole genome shotgun sequence of Escherichia vulneris NBRC 102420.</title>
        <authorList>
            <person name="Yoshida Y."/>
            <person name="Hosoyama A."/>
            <person name="Tsuchikane K."/>
            <person name="Ohji S."/>
            <person name="Ichikawa N."/>
            <person name="Kimura A."/>
            <person name="Yamazoe A."/>
            <person name="Ezaki T."/>
            <person name="Fujita N."/>
        </authorList>
    </citation>
    <scope>NUCLEOTIDE SEQUENCE [LARGE SCALE GENOMIC DNA]</scope>
    <source>
        <strain evidence="2 3">NBRC 102420</strain>
    </source>
</reference>
<protein>
    <submittedName>
        <fullName evidence="2">Putative acetyltransferase</fullName>
    </submittedName>
</protein>
<keyword evidence="3" id="KW-1185">Reference proteome</keyword>
<sequence>MELHSERLILRKVKRSDLNDLFRIYGDPATNRFNPAGPHPDIIHSRTVLDGWLEHWQTQGFGNWAVSRADRPDEIVGFGGIRIVQYDTLTINNLGYRLAVAAWGQGYATEFASTALHYGFDALKLDEVSAMVRKNHTASQKVLSKCGLEFVREVHDVKDAPPSLLYTLKRSRYRSKDR</sequence>
<evidence type="ECO:0000313" key="3">
    <source>
        <dbReference type="Proteomes" id="UP000029462"/>
    </source>
</evidence>
<dbReference type="OrthoDB" id="9801656at2"/>
<dbReference type="Proteomes" id="UP000029462">
    <property type="component" value="Unassembled WGS sequence"/>
</dbReference>
<evidence type="ECO:0000313" key="2">
    <source>
        <dbReference type="EMBL" id="GAL57191.1"/>
    </source>
</evidence>
<dbReference type="PROSITE" id="PS51186">
    <property type="entry name" value="GNAT"/>
    <property type="match status" value="1"/>
</dbReference>
<dbReference type="InterPro" id="IPR016181">
    <property type="entry name" value="Acyl_CoA_acyltransferase"/>
</dbReference>
<accession>A0A090UXD6</accession>
<dbReference type="RefSeq" id="WP_042389296.1">
    <property type="nucleotide sequence ID" value="NZ_BBMZ01000007.1"/>
</dbReference>
<dbReference type="SUPFAM" id="SSF55729">
    <property type="entry name" value="Acyl-CoA N-acyltransferases (Nat)"/>
    <property type="match status" value="1"/>
</dbReference>
<dbReference type="InterPro" id="IPR051531">
    <property type="entry name" value="N-acetyltransferase"/>
</dbReference>
<dbReference type="PANTHER" id="PTHR43792:SF1">
    <property type="entry name" value="N-ACETYLTRANSFERASE DOMAIN-CONTAINING PROTEIN"/>
    <property type="match status" value="1"/>
</dbReference>
<organism evidence="2 3">
    <name type="scientific">Pseudescherichia vulneris NBRC 102420</name>
    <dbReference type="NCBI Taxonomy" id="1115515"/>
    <lineage>
        <taxon>Bacteria</taxon>
        <taxon>Pseudomonadati</taxon>
        <taxon>Pseudomonadota</taxon>
        <taxon>Gammaproteobacteria</taxon>
        <taxon>Enterobacterales</taxon>
        <taxon>Enterobacteriaceae</taxon>
        <taxon>Pseudescherichia</taxon>
    </lineage>
</organism>
<dbReference type="InterPro" id="IPR000182">
    <property type="entry name" value="GNAT_dom"/>
</dbReference>
<dbReference type="Pfam" id="PF13302">
    <property type="entry name" value="Acetyltransf_3"/>
    <property type="match status" value="1"/>
</dbReference>